<evidence type="ECO:0000259" key="5">
    <source>
        <dbReference type="Pfam" id="PF16363"/>
    </source>
</evidence>
<evidence type="ECO:0000256" key="3">
    <source>
        <dbReference type="ARBA" id="ARBA00023239"/>
    </source>
</evidence>
<protein>
    <submittedName>
        <fullName evidence="6">SDR family oxidoreductase</fullName>
    </submittedName>
</protein>
<dbReference type="AlphaFoldDB" id="A0A7V3ZUG8"/>
<dbReference type="InterPro" id="IPR036291">
    <property type="entry name" value="NAD(P)-bd_dom_sf"/>
</dbReference>
<evidence type="ECO:0000313" key="6">
    <source>
        <dbReference type="EMBL" id="HGK63291.1"/>
    </source>
</evidence>
<name>A0A7V3ZUG8_UNCW3</name>
<feature type="domain" description="NAD(P)-binding" evidence="5">
    <location>
        <begin position="4"/>
        <end position="308"/>
    </location>
</feature>
<sequence length="317" mass="36450">MKVLITGITGFVGSHLAEYLLSLKNCEIYGTYRWRSRMENISHIKEKLKLFECDLKDATAVYNLIKEIKPDMIFHLAAQSYVPMSWTAPSETIITNVISQINILEAVRNLKMDTLIHIAGSSEEYGLVLRNEVPIKETNPLRPLSPYGVSKVAQDLLGFQYYKSYNLKIVRTRAFNHEGPRRGEVFVTSNFAKQIAEIEKGKREPVIYVGNLEAVRDFTDVRDVVRAYYLVLIKGRAGEVYNIASGKGYKIREVLDIYLRMSKVRVEIKVDPARLRPSDVELLIGDATKIKEECGWQPQIPFEKTLEDLLNYWRERV</sequence>
<accession>A0A7V3ZUG8</accession>
<evidence type="ECO:0000256" key="1">
    <source>
        <dbReference type="ARBA" id="ARBA00000188"/>
    </source>
</evidence>
<organism evidence="6">
    <name type="scientific">candidate division WOR-3 bacterium</name>
    <dbReference type="NCBI Taxonomy" id="2052148"/>
    <lineage>
        <taxon>Bacteria</taxon>
        <taxon>Bacteria division WOR-3</taxon>
    </lineage>
</organism>
<dbReference type="GO" id="GO:0008446">
    <property type="term" value="F:GDP-mannose 4,6-dehydratase activity"/>
    <property type="evidence" value="ECO:0007669"/>
    <property type="project" value="UniProtKB-EC"/>
</dbReference>
<dbReference type="Gene3D" id="3.90.25.10">
    <property type="entry name" value="UDP-galactose 4-epimerase, domain 1"/>
    <property type="match status" value="1"/>
</dbReference>
<reference evidence="6" key="1">
    <citation type="journal article" date="2020" name="mSystems">
        <title>Genome- and Community-Level Interaction Insights into Carbon Utilization and Element Cycling Functions of Hydrothermarchaeota in Hydrothermal Sediment.</title>
        <authorList>
            <person name="Zhou Z."/>
            <person name="Liu Y."/>
            <person name="Xu W."/>
            <person name="Pan J."/>
            <person name="Luo Z.H."/>
            <person name="Li M."/>
        </authorList>
    </citation>
    <scope>NUCLEOTIDE SEQUENCE [LARGE SCALE GENOMIC DNA]</scope>
    <source>
        <strain evidence="6">SpSt-697</strain>
    </source>
</reference>
<dbReference type="Pfam" id="PF16363">
    <property type="entry name" value="GDP_Man_Dehyd"/>
    <property type="match status" value="1"/>
</dbReference>
<proteinExistence type="predicted"/>
<comment type="catalytic activity">
    <reaction evidence="1">
        <text>GDP-alpha-D-mannose = GDP-4-dehydro-alpha-D-rhamnose + H2O</text>
        <dbReference type="Rhea" id="RHEA:23820"/>
        <dbReference type="ChEBI" id="CHEBI:15377"/>
        <dbReference type="ChEBI" id="CHEBI:57527"/>
        <dbReference type="ChEBI" id="CHEBI:57964"/>
        <dbReference type="EC" id="4.2.1.47"/>
    </reaction>
</comment>
<evidence type="ECO:0000256" key="2">
    <source>
        <dbReference type="ARBA" id="ARBA00001937"/>
    </source>
</evidence>
<comment type="caution">
    <text evidence="6">The sequence shown here is derived from an EMBL/GenBank/DDBJ whole genome shotgun (WGS) entry which is preliminary data.</text>
</comment>
<gene>
    <name evidence="6" type="ORF">ENU74_01645</name>
</gene>
<evidence type="ECO:0000256" key="4">
    <source>
        <dbReference type="ARBA" id="ARBA00059383"/>
    </source>
</evidence>
<dbReference type="CDD" id="cd05260">
    <property type="entry name" value="GDP_MD_SDR_e"/>
    <property type="match status" value="1"/>
</dbReference>
<dbReference type="EMBL" id="DTDR01000052">
    <property type="protein sequence ID" value="HGK63291.1"/>
    <property type="molecule type" value="Genomic_DNA"/>
</dbReference>
<keyword evidence="3" id="KW-0456">Lyase</keyword>
<dbReference type="InterPro" id="IPR016040">
    <property type="entry name" value="NAD(P)-bd_dom"/>
</dbReference>
<comment type="function">
    <text evidence="4">Catalyzes the conversion of GDP-D-mannose to GDP-4-dehydro-6-deoxy-D-mannose.</text>
</comment>
<dbReference type="SUPFAM" id="SSF51735">
    <property type="entry name" value="NAD(P)-binding Rossmann-fold domains"/>
    <property type="match status" value="1"/>
</dbReference>
<comment type="cofactor">
    <cofactor evidence="2">
        <name>NADP(+)</name>
        <dbReference type="ChEBI" id="CHEBI:58349"/>
    </cofactor>
</comment>
<dbReference type="PANTHER" id="PTHR43000">
    <property type="entry name" value="DTDP-D-GLUCOSE 4,6-DEHYDRATASE-RELATED"/>
    <property type="match status" value="1"/>
</dbReference>
<dbReference type="Gene3D" id="3.40.50.720">
    <property type="entry name" value="NAD(P)-binding Rossmann-like Domain"/>
    <property type="match status" value="1"/>
</dbReference>
<dbReference type="FunFam" id="3.40.50.720:FF:000924">
    <property type="entry name" value="GDP-mannose 4,6 dehydratase"/>
    <property type="match status" value="1"/>
</dbReference>